<keyword evidence="8" id="KW-0067">ATP-binding</keyword>
<dbReference type="Pfam" id="PF08448">
    <property type="entry name" value="PAS_4"/>
    <property type="match status" value="2"/>
</dbReference>
<dbReference type="PROSITE" id="PS50112">
    <property type="entry name" value="PAS"/>
    <property type="match status" value="1"/>
</dbReference>
<feature type="domain" description="PAS" evidence="12">
    <location>
        <begin position="517"/>
        <end position="588"/>
    </location>
</feature>
<dbReference type="InterPro" id="IPR036097">
    <property type="entry name" value="HisK_dim/P_sf"/>
</dbReference>
<dbReference type="EC" id="2.7.13.3" evidence="3"/>
<dbReference type="CDD" id="cd00082">
    <property type="entry name" value="HisKA"/>
    <property type="match status" value="1"/>
</dbReference>
<dbReference type="PROSITE" id="PS50113">
    <property type="entry name" value="PAC"/>
    <property type="match status" value="1"/>
</dbReference>
<dbReference type="CDD" id="cd00130">
    <property type="entry name" value="PAS"/>
    <property type="match status" value="2"/>
</dbReference>
<sequence>MVEPRKPKGAHFIWDSLRFQLTLGVLLLQAICILAIAAMAQDRLKSSFLAQLESQQQSDLGFVTKWLESEISERIDSLQAIAGRLPPEDWSNSTTVQHHLDSQSSISRFFGRDVYVLSPGGRRLAEAPARQQIGADYRNTPYLDRALQSKQPVVMPVIGRFSGRPNLIFAVPVLDKSGNVVAVICGSDHLGPGSHFDISGFAGGGNLGGYQVIALAEHTYAAHTDASKVLKEVQAGAADPLLERRIKDGFEGVGRSIDAAGHEIISQAMNLRAINWLVVAYVPAEHALAPLADLTQTIWIGSLLAMLVTGLIVWRFMGNQLWPLESGATQIIDALPNRVPTKLQETGRREIRVFLHHFNQLYQVIQEQLLALQRERDNLEVVVGKRTEALARSECFTRAIADALPGMIAYWDTRLQNRFANRAYLDWFEKAPDQMEGIGMRELLGEDAYCFSEAHVQAALLGERQSFERILSKPGRACRHFLTHYIPDGPAGSVRGVFVLLYDITERKAAEQEIQKQADELDDLYNHAPCGYHSLDEHGVIQKINNTELEWLGYSRDEIVGKRHMVEFLTPSAIETFRQNFPKVRAGETLHELPLELVCRNDDTLPVLLSASAVLDDSGRFVCTRSALIDYSQLRRQQEMLEQVLSASPMAVRIARAEDHQILFVNQAFCSLVRRNKDEANHEDVSRYYADPQVFEDIYASLSRGEMVLNRLVEIYFPDDPGEPHVWAMGSYMNIDYGGSPAVLAWFFDITRLQEAKSEAEAATKAKSAFLANMSHEIRTPMNAIIGMAELALATELSPKQLNYVSKIKSASESLLTIINDILDFSKIEAGKLEMENACFVLESVFDRLSSVVALRAENQGIELYYDIDEDTHVLEGDPLRLGQILTNLVSNALKFSTGGNVIVKVQTSTLADQQGSRSYPPDISHPEITFTISRLPIPCPQPSVLCSFLPFWADDGNGQADRHGRGFRGA</sequence>
<accession>A0A848G3U0</accession>
<evidence type="ECO:0000256" key="10">
    <source>
        <dbReference type="SAM" id="Phobius"/>
    </source>
</evidence>
<evidence type="ECO:0000259" key="13">
    <source>
        <dbReference type="PROSITE" id="PS50113"/>
    </source>
</evidence>
<evidence type="ECO:0000256" key="7">
    <source>
        <dbReference type="ARBA" id="ARBA00022777"/>
    </source>
</evidence>
<dbReference type="SUPFAM" id="SSF47384">
    <property type="entry name" value="Homodimeric domain of signal transducing histidine kinase"/>
    <property type="match status" value="1"/>
</dbReference>
<dbReference type="InterPro" id="IPR013656">
    <property type="entry name" value="PAS_4"/>
</dbReference>
<keyword evidence="4" id="KW-0597">Phosphoprotein</keyword>
<evidence type="ECO:0000313" key="15">
    <source>
        <dbReference type="Proteomes" id="UP000580043"/>
    </source>
</evidence>
<evidence type="ECO:0000259" key="12">
    <source>
        <dbReference type="PROSITE" id="PS50112"/>
    </source>
</evidence>
<evidence type="ECO:0000259" key="11">
    <source>
        <dbReference type="PROSITE" id="PS50109"/>
    </source>
</evidence>
<feature type="transmembrane region" description="Helical" evidence="10">
    <location>
        <begin position="20"/>
        <end position="40"/>
    </location>
</feature>
<dbReference type="SUPFAM" id="SSF55785">
    <property type="entry name" value="PYP-like sensor domain (PAS domain)"/>
    <property type="match status" value="3"/>
</dbReference>
<dbReference type="AlphaFoldDB" id="A0A848G3U0"/>
<dbReference type="PANTHER" id="PTHR45339">
    <property type="entry name" value="HYBRID SIGNAL TRANSDUCTION HISTIDINE KINASE J"/>
    <property type="match status" value="1"/>
</dbReference>
<name>A0A848G3U0_9RHOO</name>
<evidence type="ECO:0000256" key="8">
    <source>
        <dbReference type="ARBA" id="ARBA00022840"/>
    </source>
</evidence>
<evidence type="ECO:0000256" key="4">
    <source>
        <dbReference type="ARBA" id="ARBA00022553"/>
    </source>
</evidence>
<keyword evidence="10" id="KW-0472">Membrane</keyword>
<dbReference type="Gene3D" id="3.30.565.10">
    <property type="entry name" value="Histidine kinase-like ATPase, C-terminal domain"/>
    <property type="match status" value="1"/>
</dbReference>
<dbReference type="FunFam" id="1.10.287.130:FF:000002">
    <property type="entry name" value="Two-component osmosensing histidine kinase"/>
    <property type="match status" value="1"/>
</dbReference>
<evidence type="ECO:0000256" key="2">
    <source>
        <dbReference type="ARBA" id="ARBA00004370"/>
    </source>
</evidence>
<dbReference type="Pfam" id="PF13188">
    <property type="entry name" value="PAS_8"/>
    <property type="match status" value="1"/>
</dbReference>
<comment type="subcellular location">
    <subcellularLocation>
        <location evidence="2">Membrane</location>
    </subcellularLocation>
</comment>
<keyword evidence="15" id="KW-1185">Reference proteome</keyword>
<gene>
    <name evidence="14" type="ORF">HHL15_07810</name>
</gene>
<evidence type="ECO:0000313" key="14">
    <source>
        <dbReference type="EMBL" id="NML25645.1"/>
    </source>
</evidence>
<evidence type="ECO:0000256" key="9">
    <source>
        <dbReference type="ARBA" id="ARBA00023012"/>
    </source>
</evidence>
<keyword evidence="9" id="KW-0902">Two-component regulatory system</keyword>
<dbReference type="InterPro" id="IPR000700">
    <property type="entry name" value="PAS-assoc_C"/>
</dbReference>
<dbReference type="Proteomes" id="UP000580043">
    <property type="component" value="Unassembled WGS sequence"/>
</dbReference>
<dbReference type="GO" id="GO:0000155">
    <property type="term" value="F:phosphorelay sensor kinase activity"/>
    <property type="evidence" value="ECO:0007669"/>
    <property type="project" value="InterPro"/>
</dbReference>
<dbReference type="SMART" id="SM00091">
    <property type="entry name" value="PAS"/>
    <property type="match status" value="3"/>
</dbReference>
<evidence type="ECO:0000256" key="3">
    <source>
        <dbReference type="ARBA" id="ARBA00012438"/>
    </source>
</evidence>
<dbReference type="SUPFAM" id="SSF103190">
    <property type="entry name" value="Sensory domain-like"/>
    <property type="match status" value="1"/>
</dbReference>
<comment type="catalytic activity">
    <reaction evidence="1">
        <text>ATP + protein L-histidine = ADP + protein N-phospho-L-histidine.</text>
        <dbReference type="EC" id="2.7.13.3"/>
    </reaction>
</comment>
<dbReference type="RefSeq" id="WP_169145294.1">
    <property type="nucleotide sequence ID" value="NZ_JABBGA010000005.1"/>
</dbReference>
<keyword evidence="10" id="KW-0812">Transmembrane</keyword>
<dbReference type="GO" id="GO:0005524">
    <property type="term" value="F:ATP binding"/>
    <property type="evidence" value="ECO:0007669"/>
    <property type="project" value="UniProtKB-KW"/>
</dbReference>
<dbReference type="PROSITE" id="PS50109">
    <property type="entry name" value="HIS_KIN"/>
    <property type="match status" value="1"/>
</dbReference>
<dbReference type="Pfam" id="PF00512">
    <property type="entry name" value="HisKA"/>
    <property type="match status" value="1"/>
</dbReference>
<keyword evidence="10" id="KW-1133">Transmembrane helix</keyword>
<dbReference type="SUPFAM" id="SSF55874">
    <property type="entry name" value="ATPase domain of HSP90 chaperone/DNA topoisomerase II/histidine kinase"/>
    <property type="match status" value="1"/>
</dbReference>
<dbReference type="InterPro" id="IPR036890">
    <property type="entry name" value="HATPase_C_sf"/>
</dbReference>
<protein>
    <recommendedName>
        <fullName evidence="3">histidine kinase</fullName>
        <ecNumber evidence="3">2.7.13.3</ecNumber>
    </recommendedName>
</protein>
<keyword evidence="6" id="KW-0547">Nucleotide-binding</keyword>
<proteinExistence type="predicted"/>
<feature type="domain" description="Histidine kinase" evidence="11">
    <location>
        <begin position="773"/>
        <end position="971"/>
    </location>
</feature>
<dbReference type="InterPro" id="IPR003661">
    <property type="entry name" value="HisK_dim/P_dom"/>
</dbReference>
<evidence type="ECO:0000256" key="5">
    <source>
        <dbReference type="ARBA" id="ARBA00022679"/>
    </source>
</evidence>
<evidence type="ECO:0000256" key="6">
    <source>
        <dbReference type="ARBA" id="ARBA00022741"/>
    </source>
</evidence>
<evidence type="ECO:0000256" key="1">
    <source>
        <dbReference type="ARBA" id="ARBA00000085"/>
    </source>
</evidence>
<dbReference type="EMBL" id="JABBGA010000005">
    <property type="protein sequence ID" value="NML25645.1"/>
    <property type="molecule type" value="Genomic_DNA"/>
</dbReference>
<feature type="domain" description="PAC" evidence="13">
    <location>
        <begin position="591"/>
        <end position="643"/>
    </location>
</feature>
<dbReference type="SMART" id="SM00388">
    <property type="entry name" value="HisKA"/>
    <property type="match status" value="1"/>
</dbReference>
<dbReference type="InterPro" id="IPR029151">
    <property type="entry name" value="Sensor-like_sf"/>
</dbReference>
<dbReference type="NCBIfam" id="TIGR00229">
    <property type="entry name" value="sensory_box"/>
    <property type="match status" value="1"/>
</dbReference>
<dbReference type="InterPro" id="IPR000014">
    <property type="entry name" value="PAS"/>
</dbReference>
<dbReference type="PANTHER" id="PTHR45339:SF1">
    <property type="entry name" value="HYBRID SIGNAL TRANSDUCTION HISTIDINE KINASE J"/>
    <property type="match status" value="1"/>
</dbReference>
<dbReference type="Gene3D" id="3.30.450.20">
    <property type="entry name" value="PAS domain"/>
    <property type="match status" value="4"/>
</dbReference>
<dbReference type="Gene3D" id="1.10.287.130">
    <property type="match status" value="1"/>
</dbReference>
<organism evidence="14 15">
    <name type="scientific">Zoogloea dura</name>
    <dbReference type="NCBI Taxonomy" id="2728840"/>
    <lineage>
        <taxon>Bacteria</taxon>
        <taxon>Pseudomonadati</taxon>
        <taxon>Pseudomonadota</taxon>
        <taxon>Betaproteobacteria</taxon>
        <taxon>Rhodocyclales</taxon>
        <taxon>Zoogloeaceae</taxon>
        <taxon>Zoogloea</taxon>
    </lineage>
</organism>
<dbReference type="InterPro" id="IPR005467">
    <property type="entry name" value="His_kinase_dom"/>
</dbReference>
<reference evidence="14 15" key="1">
    <citation type="submission" date="2020-04" db="EMBL/GenBank/DDBJ databases">
        <title>Zoogloea sp. G-4-1-14 isolated from soil.</title>
        <authorList>
            <person name="Dahal R.H."/>
        </authorList>
    </citation>
    <scope>NUCLEOTIDE SEQUENCE [LARGE SCALE GENOMIC DNA]</scope>
    <source>
        <strain evidence="14 15">G-4-1-14</strain>
    </source>
</reference>
<dbReference type="CDD" id="cd12914">
    <property type="entry name" value="PDC1_DGC_like"/>
    <property type="match status" value="1"/>
</dbReference>
<dbReference type="InterPro" id="IPR035965">
    <property type="entry name" value="PAS-like_dom_sf"/>
</dbReference>
<keyword evidence="5" id="KW-0808">Transferase</keyword>
<dbReference type="GO" id="GO:0016020">
    <property type="term" value="C:membrane"/>
    <property type="evidence" value="ECO:0007669"/>
    <property type="project" value="UniProtKB-SubCell"/>
</dbReference>
<keyword evidence="7" id="KW-0418">Kinase</keyword>
<comment type="caution">
    <text evidence="14">The sequence shown here is derived from an EMBL/GenBank/DDBJ whole genome shotgun (WGS) entry which is preliminary data.</text>
</comment>